<proteinExistence type="predicted"/>
<evidence type="ECO:0000313" key="2">
    <source>
        <dbReference type="Proteomes" id="UP001314229"/>
    </source>
</evidence>
<protein>
    <submittedName>
        <fullName evidence="1">Uncharacterized protein</fullName>
    </submittedName>
</protein>
<gene>
    <name evidence="1" type="ORF">FSCOSCO3_A005009</name>
</gene>
<evidence type="ECO:0000313" key="1">
    <source>
        <dbReference type="EMBL" id="CAK6954754.1"/>
    </source>
</evidence>
<keyword evidence="2" id="KW-1185">Reference proteome</keyword>
<accession>A0AAV1N8L9</accession>
<sequence length="109" mass="12585">MEQEEQQDRLSQVAPTVSNDSTLACKHRPVQYLKYMLGLPWLLDICHTNHGTRISVHQTLPCLCEKFFNFSQQAGECLEQAVPYKQFVLLCLDDIKGFNSLLTYSVWYA</sequence>
<name>A0AAV1N8L9_SCOSC</name>
<reference evidence="1 2" key="1">
    <citation type="submission" date="2024-01" db="EMBL/GenBank/DDBJ databases">
        <authorList>
            <person name="Alioto T."/>
            <person name="Alioto T."/>
            <person name="Gomez Garrido J."/>
        </authorList>
    </citation>
    <scope>NUCLEOTIDE SEQUENCE [LARGE SCALE GENOMIC DNA]</scope>
</reference>
<organism evidence="1 2">
    <name type="scientific">Scomber scombrus</name>
    <name type="common">Atlantic mackerel</name>
    <name type="synonym">Scomber vernalis</name>
    <dbReference type="NCBI Taxonomy" id="13677"/>
    <lineage>
        <taxon>Eukaryota</taxon>
        <taxon>Metazoa</taxon>
        <taxon>Chordata</taxon>
        <taxon>Craniata</taxon>
        <taxon>Vertebrata</taxon>
        <taxon>Euteleostomi</taxon>
        <taxon>Actinopterygii</taxon>
        <taxon>Neopterygii</taxon>
        <taxon>Teleostei</taxon>
        <taxon>Neoteleostei</taxon>
        <taxon>Acanthomorphata</taxon>
        <taxon>Pelagiaria</taxon>
        <taxon>Scombriformes</taxon>
        <taxon>Scombridae</taxon>
        <taxon>Scomber</taxon>
    </lineage>
</organism>
<comment type="caution">
    <text evidence="1">The sequence shown here is derived from an EMBL/GenBank/DDBJ whole genome shotgun (WGS) entry which is preliminary data.</text>
</comment>
<dbReference type="AlphaFoldDB" id="A0AAV1N8L9"/>
<dbReference type="Proteomes" id="UP001314229">
    <property type="component" value="Unassembled WGS sequence"/>
</dbReference>
<dbReference type="EMBL" id="CAWUFR010000018">
    <property type="protein sequence ID" value="CAK6954754.1"/>
    <property type="molecule type" value="Genomic_DNA"/>
</dbReference>